<protein>
    <submittedName>
        <fullName evidence="2">Uncharacterized protein</fullName>
    </submittedName>
</protein>
<dbReference type="InParanoid" id="V5G3V9"/>
<comment type="caution">
    <text evidence="2">The sequence shown here is derived from an EMBL/GenBank/DDBJ whole genome shotgun (WGS) entry which is preliminary data.</text>
</comment>
<dbReference type="Proteomes" id="UP000018001">
    <property type="component" value="Unassembled WGS sequence"/>
</dbReference>
<evidence type="ECO:0000313" key="3">
    <source>
        <dbReference type="Proteomes" id="UP000018001"/>
    </source>
</evidence>
<gene>
    <name evidence="2" type="ORF">PVAR5_4196</name>
</gene>
<sequence length="187" mass="21126">MRNRLFQKRGCWGRGWWQVRKRESERVKEEGKSFERRRSCGWAFLQRRNSTNWASTFSQTTLDGKEKKEEEERVLGNERGTTRSFTASRRRKGGVCEIGGARPLVWQPGTSLPLWVSGDESDSNQEQDWEVDGPPGPWGIGLATERPPPTGTPWAGESGAGLVWHEPALLVPSPCNVIATQRVFSQT</sequence>
<accession>V5G3V9</accession>
<proteinExistence type="predicted"/>
<evidence type="ECO:0000256" key="1">
    <source>
        <dbReference type="SAM" id="MobiDB-lite"/>
    </source>
</evidence>
<name>V5G3V9_BYSSN</name>
<keyword evidence="3" id="KW-1185">Reference proteome</keyword>
<dbReference type="AlphaFoldDB" id="V5G3V9"/>
<dbReference type="HOGENOM" id="CLU_1447479_0_0_1"/>
<evidence type="ECO:0000313" key="2">
    <source>
        <dbReference type="EMBL" id="GAD95552.1"/>
    </source>
</evidence>
<reference evidence="3" key="1">
    <citation type="journal article" date="2014" name="Genome Announc.">
        <title>Draft genome sequence of the formaldehyde-resistant fungus Byssochlamys spectabilis No. 5 (anamorph Paecilomyces variotii No. 5) (NBRC109023).</title>
        <authorList>
            <person name="Oka T."/>
            <person name="Ekino K."/>
            <person name="Fukuda K."/>
            <person name="Nomura Y."/>
        </authorList>
    </citation>
    <scope>NUCLEOTIDE SEQUENCE [LARGE SCALE GENOMIC DNA]</scope>
    <source>
        <strain evidence="3">No. 5 / NBRC 109023</strain>
    </source>
</reference>
<feature type="compositionally biased region" description="Basic and acidic residues" evidence="1">
    <location>
        <begin position="63"/>
        <end position="76"/>
    </location>
</feature>
<dbReference type="EMBL" id="BAUL01000134">
    <property type="protein sequence ID" value="GAD95552.1"/>
    <property type="molecule type" value="Genomic_DNA"/>
</dbReference>
<feature type="region of interest" description="Disordered" evidence="1">
    <location>
        <begin position="63"/>
        <end position="90"/>
    </location>
</feature>
<organism evidence="2 3">
    <name type="scientific">Byssochlamys spectabilis (strain No. 5 / NBRC 109023)</name>
    <name type="common">Paecilomyces variotii</name>
    <dbReference type="NCBI Taxonomy" id="1356009"/>
    <lineage>
        <taxon>Eukaryota</taxon>
        <taxon>Fungi</taxon>
        <taxon>Dikarya</taxon>
        <taxon>Ascomycota</taxon>
        <taxon>Pezizomycotina</taxon>
        <taxon>Eurotiomycetes</taxon>
        <taxon>Eurotiomycetidae</taxon>
        <taxon>Eurotiales</taxon>
        <taxon>Thermoascaceae</taxon>
        <taxon>Paecilomyces</taxon>
    </lineage>
</organism>
<feature type="region of interest" description="Disordered" evidence="1">
    <location>
        <begin position="136"/>
        <end position="159"/>
    </location>
</feature>